<reference evidence="2 3" key="1">
    <citation type="submission" date="2019-04" db="EMBL/GenBank/DDBJ databases">
        <title>Streptomyces sp. nov. Bv016 isolated from bark of Buahinia variegata.</title>
        <authorList>
            <person name="Kanchanasin P."/>
            <person name="Tanasupawat S."/>
            <person name="Yuki M."/>
            <person name="Kudo T."/>
        </authorList>
    </citation>
    <scope>NUCLEOTIDE SEQUENCE [LARGE SCALE GENOMIC DNA]</scope>
    <source>
        <strain evidence="2 3">JCM 4765</strain>
    </source>
</reference>
<dbReference type="AlphaFoldDB" id="A0A4Z1DN25"/>
<dbReference type="RefSeq" id="WP_135790993.1">
    <property type="nucleotide sequence ID" value="NZ_BNBQ01000003.1"/>
</dbReference>
<feature type="transmembrane region" description="Helical" evidence="1">
    <location>
        <begin position="6"/>
        <end position="27"/>
    </location>
</feature>
<dbReference type="Gene3D" id="2.160.20.80">
    <property type="entry name" value="E3 ubiquitin-protein ligase SopA"/>
    <property type="match status" value="1"/>
</dbReference>
<dbReference type="Pfam" id="PF00805">
    <property type="entry name" value="Pentapeptide"/>
    <property type="match status" value="1"/>
</dbReference>
<evidence type="ECO:0008006" key="4">
    <source>
        <dbReference type="Google" id="ProtNLM"/>
    </source>
</evidence>
<evidence type="ECO:0000313" key="3">
    <source>
        <dbReference type="Proteomes" id="UP000298513"/>
    </source>
</evidence>
<evidence type="ECO:0000313" key="2">
    <source>
        <dbReference type="EMBL" id="TGN84778.1"/>
    </source>
</evidence>
<name>A0A4Z1DN25_STRGP</name>
<dbReference type="SUPFAM" id="SSF141571">
    <property type="entry name" value="Pentapeptide repeat-like"/>
    <property type="match status" value="1"/>
</dbReference>
<keyword evidence="3" id="KW-1185">Reference proteome</keyword>
<dbReference type="InterPro" id="IPR051082">
    <property type="entry name" value="Pentapeptide-BTB/POZ_domain"/>
</dbReference>
<keyword evidence="1" id="KW-1133">Transmembrane helix</keyword>
<dbReference type="InterPro" id="IPR001646">
    <property type="entry name" value="5peptide_repeat"/>
</dbReference>
<keyword evidence="1" id="KW-0812">Transmembrane</keyword>
<keyword evidence="1" id="KW-0472">Membrane</keyword>
<dbReference type="GeneID" id="91530344"/>
<organism evidence="2 3">
    <name type="scientific">Streptomyces griseoluteus</name>
    <dbReference type="NCBI Taxonomy" id="29306"/>
    <lineage>
        <taxon>Bacteria</taxon>
        <taxon>Bacillati</taxon>
        <taxon>Actinomycetota</taxon>
        <taxon>Actinomycetes</taxon>
        <taxon>Kitasatosporales</taxon>
        <taxon>Streptomycetaceae</taxon>
        <taxon>Streptomyces</taxon>
    </lineage>
</organism>
<comment type="caution">
    <text evidence="2">The sequence shown here is derived from an EMBL/GenBank/DDBJ whole genome shotgun (WGS) entry which is preliminary data.</text>
</comment>
<gene>
    <name evidence="2" type="ORF">E5082_10475</name>
</gene>
<dbReference type="PANTHER" id="PTHR14136:SF17">
    <property type="entry name" value="BTB_POZ DOMAIN-CONTAINING PROTEIN KCTD9"/>
    <property type="match status" value="1"/>
</dbReference>
<dbReference type="Proteomes" id="UP000298513">
    <property type="component" value="Unassembled WGS sequence"/>
</dbReference>
<dbReference type="EMBL" id="SRRU01000003">
    <property type="protein sequence ID" value="TGN84778.1"/>
    <property type="molecule type" value="Genomic_DNA"/>
</dbReference>
<feature type="transmembrane region" description="Helical" evidence="1">
    <location>
        <begin position="60"/>
        <end position="79"/>
    </location>
</feature>
<dbReference type="PANTHER" id="PTHR14136">
    <property type="entry name" value="BTB_POZ DOMAIN-CONTAINING PROTEIN KCTD9"/>
    <property type="match status" value="1"/>
</dbReference>
<protein>
    <recommendedName>
        <fullName evidence="4">Pentapeptide repeat-containing protein</fullName>
    </recommendedName>
</protein>
<evidence type="ECO:0000256" key="1">
    <source>
        <dbReference type="SAM" id="Phobius"/>
    </source>
</evidence>
<sequence>MELKKVWPAVMAVLGAAGLAGALALMFTPLSRRLARWLAGQDWSSMDTAARSAAVGQVRLAVVQAVAGIGAGIALIYTARSYRLSRRGQVTDRFTKALERLSSAEPYVCIGGVLALEQIVQDAPDQGGHAARVLNAFVRRHTQLAGAPGGLASVQLPEEPGEMVQEALRALTAPGSRRRGGSWPPVDLAGRHLAKARLPGADLRGALLEGATLRGAVLCRARLDGADLADADLVRADLSGARGLTVEQVLAARGLQDCVLPEPVRSDPRVVERVSRGE</sequence>
<proteinExistence type="predicted"/>
<accession>A0A4Z1DN25</accession>